<evidence type="ECO:0000256" key="4">
    <source>
        <dbReference type="ARBA" id="ARBA00022490"/>
    </source>
</evidence>
<keyword evidence="4" id="KW-0963">Cytoplasm</keyword>
<evidence type="ECO:0000256" key="10">
    <source>
        <dbReference type="ARBA" id="ARBA00023277"/>
    </source>
</evidence>
<keyword evidence="9" id="KW-0413">Isomerase</keyword>
<dbReference type="PANTHER" id="PTHR45745:SF1">
    <property type="entry name" value="PHOSPHOGLUCOMUTASE 2B-RELATED"/>
    <property type="match status" value="1"/>
</dbReference>
<feature type="domain" description="Alpha-D-phosphohexomutase alpha/beta/alpha" evidence="12">
    <location>
        <begin position="198"/>
        <end position="311"/>
    </location>
</feature>
<evidence type="ECO:0000256" key="8">
    <source>
        <dbReference type="ARBA" id="ARBA00022842"/>
    </source>
</evidence>
<dbReference type="GO" id="GO:0000287">
    <property type="term" value="F:magnesium ion binding"/>
    <property type="evidence" value="ECO:0007669"/>
    <property type="project" value="InterPro"/>
</dbReference>
<evidence type="ECO:0000259" key="11">
    <source>
        <dbReference type="Pfam" id="PF02878"/>
    </source>
</evidence>
<accession>A0A9Q3CMZ3</accession>
<reference evidence="14" key="1">
    <citation type="submission" date="2021-03" db="EMBL/GenBank/DDBJ databases">
        <title>Draft genome sequence of rust myrtle Austropuccinia psidii MF-1, a brazilian biotype.</title>
        <authorList>
            <person name="Quecine M.C."/>
            <person name="Pachon D.M.R."/>
            <person name="Bonatelli M.L."/>
            <person name="Correr F.H."/>
            <person name="Franceschini L.M."/>
            <person name="Leite T.F."/>
            <person name="Margarido G.R.A."/>
            <person name="Almeida C.A."/>
            <person name="Ferrarezi J.A."/>
            <person name="Labate C.A."/>
        </authorList>
    </citation>
    <scope>NUCLEOTIDE SEQUENCE</scope>
    <source>
        <strain evidence="14">MF-1</strain>
    </source>
</reference>
<dbReference type="InterPro" id="IPR005846">
    <property type="entry name" value="A-D-PHexomutase_a/b/a-III"/>
</dbReference>
<keyword evidence="5" id="KW-0313">Glucose metabolism</keyword>
<dbReference type="SUPFAM" id="SSF53738">
    <property type="entry name" value="Phosphoglucomutase, first 3 domains"/>
    <property type="match status" value="3"/>
</dbReference>
<dbReference type="Pfam" id="PF02878">
    <property type="entry name" value="PGM_PMM_I"/>
    <property type="match status" value="1"/>
</dbReference>
<comment type="similarity">
    <text evidence="3">Belongs to the phosphohexose mutase family.</text>
</comment>
<evidence type="ECO:0000256" key="1">
    <source>
        <dbReference type="ARBA" id="ARBA00001946"/>
    </source>
</evidence>
<proteinExistence type="inferred from homology"/>
<dbReference type="InterPro" id="IPR016055">
    <property type="entry name" value="A-D-PHexomutase_a/b/a-I/II/III"/>
</dbReference>
<evidence type="ECO:0000259" key="12">
    <source>
        <dbReference type="Pfam" id="PF02879"/>
    </source>
</evidence>
<evidence type="ECO:0000256" key="6">
    <source>
        <dbReference type="ARBA" id="ARBA00022553"/>
    </source>
</evidence>
<dbReference type="EMBL" id="AVOT02008168">
    <property type="protein sequence ID" value="MBW0485447.1"/>
    <property type="molecule type" value="Genomic_DNA"/>
</dbReference>
<gene>
    <name evidence="14" type="ORF">O181_025162</name>
</gene>
<comment type="caution">
    <text evidence="14">The sequence shown here is derived from an EMBL/GenBank/DDBJ whole genome shotgun (WGS) entry which is preliminary data.</text>
</comment>
<evidence type="ECO:0000256" key="2">
    <source>
        <dbReference type="ARBA" id="ARBA00004496"/>
    </source>
</evidence>
<dbReference type="Pfam" id="PF02880">
    <property type="entry name" value="PGM_PMM_III"/>
    <property type="match status" value="1"/>
</dbReference>
<evidence type="ECO:0008006" key="16">
    <source>
        <dbReference type="Google" id="ProtNLM"/>
    </source>
</evidence>
<dbReference type="GO" id="GO:0005737">
    <property type="term" value="C:cytoplasm"/>
    <property type="evidence" value="ECO:0007669"/>
    <property type="project" value="UniProtKB-SubCell"/>
</dbReference>
<evidence type="ECO:0000256" key="3">
    <source>
        <dbReference type="ARBA" id="ARBA00010231"/>
    </source>
</evidence>
<keyword evidence="10" id="KW-0119">Carbohydrate metabolism</keyword>
<feature type="domain" description="Alpha-D-phosphohexomutase alpha/beta/alpha" evidence="11">
    <location>
        <begin position="29"/>
        <end position="167"/>
    </location>
</feature>
<name>A0A9Q3CMZ3_9BASI</name>
<dbReference type="PANTHER" id="PTHR45745">
    <property type="entry name" value="PHOSPHOMANNOMUTASE 45A"/>
    <property type="match status" value="1"/>
</dbReference>
<keyword evidence="6" id="KW-0597">Phosphoprotein</keyword>
<dbReference type="InterPro" id="IPR005844">
    <property type="entry name" value="A-D-PHexomutase_a/b/a-I"/>
</dbReference>
<feature type="domain" description="Alpha-D-phosphohexomutase alpha/beta/alpha" evidence="13">
    <location>
        <begin position="322"/>
        <end position="443"/>
    </location>
</feature>
<dbReference type="Pfam" id="PF02879">
    <property type="entry name" value="PGM_PMM_II"/>
    <property type="match status" value="1"/>
</dbReference>
<keyword evidence="8" id="KW-0460">Magnesium</keyword>
<dbReference type="InterPro" id="IPR005845">
    <property type="entry name" value="A-D-PHexomutase_a/b/a-II"/>
</dbReference>
<dbReference type="AlphaFoldDB" id="A0A9Q3CMZ3"/>
<dbReference type="GO" id="GO:0005634">
    <property type="term" value="C:nucleus"/>
    <property type="evidence" value="ECO:0007669"/>
    <property type="project" value="TreeGrafter"/>
</dbReference>
<comment type="subcellular location">
    <subcellularLocation>
        <location evidence="2">Cytoplasm</location>
    </subcellularLocation>
</comment>
<protein>
    <recommendedName>
        <fullName evidence="16">Phosphoglucomutase</fullName>
    </recommendedName>
</protein>
<evidence type="ECO:0000313" key="14">
    <source>
        <dbReference type="EMBL" id="MBW0485447.1"/>
    </source>
</evidence>
<evidence type="ECO:0000256" key="9">
    <source>
        <dbReference type="ARBA" id="ARBA00023235"/>
    </source>
</evidence>
<sequence>RNPVTRNEIEQLYAKHDFQELSARLLKRISFGTAGLRANMAAGFSRMNDLTVIQASQGLAAYLLKEIKDSTKKGIIIGHDHRHNSERFASVAAVAFLRQGFTCYLLKGPVATPLVPFGTKYLGTAAGVMITASHNPAADNGYKLYYANAVQIIPPYDVAIAASIEQHVEVDDAAWDLGLIDRSRGTLCIDRTLEVHEKYFQSVAKLAQRSREKNNQTALTFIYTPMHGVGLSFATRAFIQEAGFPKKAWIPVDSQKDPDPNFSTVKFPNPEEKGALDLAMKAGELELKKNPTKTVMILANDPDADRFGAAEWTGSKWHVFSGDQIGTILGVWIFQAYKDAGKPVDQFALLASTASSKLLAEVAYQEGFVFKETLTGFKYLGNEALELEKLGYHVPFAYEEALGYMCGTEIRDKDGLTALVIWAEIASELKDRGSSVIDYLDTIYRKYGYFATNNGYHISQDPAAVEASFNKLRFGTTTATYSSRSAMLQNLRFPKTLAGYPIESIRDLTIAYDSSHSPEFLPDLPCSSAQMITLGIGGEDGKVVATLRTSGTETWKLKYYVEGSAPEQVVAQQKVDNIVKALAVLPSRNNCADYRLLTQVCPHGSSGERKL</sequence>
<dbReference type="FunFam" id="3.40.120.10:FF:000035">
    <property type="entry name" value="Pgm3p"/>
    <property type="match status" value="1"/>
</dbReference>
<dbReference type="CDD" id="cd05799">
    <property type="entry name" value="PGM2"/>
    <property type="match status" value="1"/>
</dbReference>
<dbReference type="Proteomes" id="UP000765509">
    <property type="component" value="Unassembled WGS sequence"/>
</dbReference>
<dbReference type="GO" id="GO:0006166">
    <property type="term" value="P:purine ribonucleoside salvage"/>
    <property type="evidence" value="ECO:0007669"/>
    <property type="project" value="TreeGrafter"/>
</dbReference>
<dbReference type="Gene3D" id="3.40.120.10">
    <property type="entry name" value="Alpha-D-Glucose-1,6-Bisphosphate, subunit A, domain 3"/>
    <property type="match status" value="3"/>
</dbReference>
<keyword evidence="7" id="KW-0479">Metal-binding</keyword>
<feature type="non-terminal residue" evidence="14">
    <location>
        <position position="611"/>
    </location>
</feature>
<evidence type="ECO:0000313" key="15">
    <source>
        <dbReference type="Proteomes" id="UP000765509"/>
    </source>
</evidence>
<dbReference type="PROSITE" id="PS00710">
    <property type="entry name" value="PGM_PMM"/>
    <property type="match status" value="1"/>
</dbReference>
<dbReference type="OrthoDB" id="8300170at2759"/>
<dbReference type="GO" id="GO:0006006">
    <property type="term" value="P:glucose metabolic process"/>
    <property type="evidence" value="ECO:0007669"/>
    <property type="project" value="UniProtKB-KW"/>
</dbReference>
<evidence type="ECO:0000259" key="13">
    <source>
        <dbReference type="Pfam" id="PF02880"/>
    </source>
</evidence>
<evidence type="ECO:0000256" key="5">
    <source>
        <dbReference type="ARBA" id="ARBA00022526"/>
    </source>
</evidence>
<comment type="cofactor">
    <cofactor evidence="1">
        <name>Mg(2+)</name>
        <dbReference type="ChEBI" id="CHEBI:18420"/>
    </cofactor>
</comment>
<organism evidence="14 15">
    <name type="scientific">Austropuccinia psidii MF-1</name>
    <dbReference type="NCBI Taxonomy" id="1389203"/>
    <lineage>
        <taxon>Eukaryota</taxon>
        <taxon>Fungi</taxon>
        <taxon>Dikarya</taxon>
        <taxon>Basidiomycota</taxon>
        <taxon>Pucciniomycotina</taxon>
        <taxon>Pucciniomycetes</taxon>
        <taxon>Pucciniales</taxon>
        <taxon>Sphaerophragmiaceae</taxon>
        <taxon>Austropuccinia</taxon>
    </lineage>
</organism>
<dbReference type="InterPro" id="IPR016066">
    <property type="entry name" value="A-D-PHexomutase_CS"/>
</dbReference>
<keyword evidence="15" id="KW-1185">Reference proteome</keyword>
<evidence type="ECO:0000256" key="7">
    <source>
        <dbReference type="ARBA" id="ARBA00022723"/>
    </source>
</evidence>
<dbReference type="GO" id="GO:0008973">
    <property type="term" value="F:phosphopentomutase activity"/>
    <property type="evidence" value="ECO:0007669"/>
    <property type="project" value="TreeGrafter"/>
</dbReference>